<dbReference type="PANTHER" id="PTHR12297">
    <property type="entry name" value="HYPOXIA-INDUCBILE GENE 1 HIG1 -RELATED"/>
    <property type="match status" value="1"/>
</dbReference>
<dbReference type="Proteomes" id="UP001372834">
    <property type="component" value="Unassembled WGS sequence"/>
</dbReference>
<gene>
    <name evidence="8" type="ORF">RUM43_008011</name>
</gene>
<evidence type="ECO:0000313" key="9">
    <source>
        <dbReference type="Proteomes" id="UP001372834"/>
    </source>
</evidence>
<keyword evidence="2 6" id="KW-0812">Transmembrane</keyword>
<dbReference type="InterPro" id="IPR007667">
    <property type="entry name" value="Hypoxia_induced_domain"/>
</dbReference>
<accession>A0AAN8SAA4</accession>
<evidence type="ECO:0000259" key="7">
    <source>
        <dbReference type="PROSITE" id="PS51503"/>
    </source>
</evidence>
<dbReference type="PROSITE" id="PS51503">
    <property type="entry name" value="HIG1"/>
    <property type="match status" value="1"/>
</dbReference>
<evidence type="ECO:0000256" key="5">
    <source>
        <dbReference type="ARBA" id="ARBA00023136"/>
    </source>
</evidence>
<dbReference type="EMBL" id="JAWJWE010000003">
    <property type="protein sequence ID" value="KAK6639736.1"/>
    <property type="molecule type" value="Genomic_DNA"/>
</dbReference>
<keyword evidence="4" id="KW-0496">Mitochondrion</keyword>
<evidence type="ECO:0000256" key="1">
    <source>
        <dbReference type="ARBA" id="ARBA00004325"/>
    </source>
</evidence>
<comment type="subcellular location">
    <subcellularLocation>
        <location evidence="1">Mitochondrion membrane</location>
    </subcellularLocation>
</comment>
<feature type="domain" description="HIG1" evidence="7">
    <location>
        <begin position="15"/>
        <end position="98"/>
    </location>
</feature>
<dbReference type="Gene3D" id="6.10.140.1320">
    <property type="match status" value="1"/>
</dbReference>
<dbReference type="InterPro" id="IPR050355">
    <property type="entry name" value="RCF1"/>
</dbReference>
<protein>
    <recommendedName>
        <fullName evidence="7">HIG1 domain-containing protein</fullName>
    </recommendedName>
</protein>
<sequence length="98" mass="11097">MSIPKEINKADPSESELKWVTFQQHEPLSGVDKFKSKFMQNPLVPIGTLMTTLILGKGLSAFIKKESVRQQKFMRLRVLSQGFTILAMFVGLLLTKQT</sequence>
<evidence type="ECO:0000256" key="6">
    <source>
        <dbReference type="SAM" id="Phobius"/>
    </source>
</evidence>
<evidence type="ECO:0000256" key="4">
    <source>
        <dbReference type="ARBA" id="ARBA00023128"/>
    </source>
</evidence>
<dbReference type="AlphaFoldDB" id="A0AAN8SAA4"/>
<dbReference type="Pfam" id="PF04588">
    <property type="entry name" value="HIG_1_N"/>
    <property type="match status" value="1"/>
</dbReference>
<dbReference type="PANTHER" id="PTHR12297:SF3">
    <property type="entry name" value="HIG1 DOMAIN FAMILY MEMBER 1A"/>
    <property type="match status" value="1"/>
</dbReference>
<dbReference type="GO" id="GO:0031966">
    <property type="term" value="C:mitochondrial membrane"/>
    <property type="evidence" value="ECO:0007669"/>
    <property type="project" value="UniProtKB-SubCell"/>
</dbReference>
<feature type="transmembrane region" description="Helical" evidence="6">
    <location>
        <begin position="43"/>
        <end position="63"/>
    </location>
</feature>
<keyword evidence="3 6" id="KW-1133">Transmembrane helix</keyword>
<evidence type="ECO:0000313" key="8">
    <source>
        <dbReference type="EMBL" id="KAK6639736.1"/>
    </source>
</evidence>
<feature type="transmembrane region" description="Helical" evidence="6">
    <location>
        <begin position="75"/>
        <end position="94"/>
    </location>
</feature>
<keyword evidence="5 6" id="KW-0472">Membrane</keyword>
<comment type="caution">
    <text evidence="8">The sequence shown here is derived from an EMBL/GenBank/DDBJ whole genome shotgun (WGS) entry which is preliminary data.</text>
</comment>
<name>A0AAN8SAA4_POLSC</name>
<reference evidence="8 9" key="1">
    <citation type="submission" date="2023-10" db="EMBL/GenBank/DDBJ databases">
        <title>Genomes of two closely related lineages of the louse Polyplax serrata with different host specificities.</title>
        <authorList>
            <person name="Martinu J."/>
            <person name="Tarabai H."/>
            <person name="Stefka J."/>
            <person name="Hypsa V."/>
        </authorList>
    </citation>
    <scope>NUCLEOTIDE SEQUENCE [LARGE SCALE GENOMIC DNA]</scope>
    <source>
        <strain evidence="8">HR10_N</strain>
    </source>
</reference>
<evidence type="ECO:0000256" key="3">
    <source>
        <dbReference type="ARBA" id="ARBA00022989"/>
    </source>
</evidence>
<proteinExistence type="predicted"/>
<organism evidence="8 9">
    <name type="scientific">Polyplax serrata</name>
    <name type="common">Common mouse louse</name>
    <dbReference type="NCBI Taxonomy" id="468196"/>
    <lineage>
        <taxon>Eukaryota</taxon>
        <taxon>Metazoa</taxon>
        <taxon>Ecdysozoa</taxon>
        <taxon>Arthropoda</taxon>
        <taxon>Hexapoda</taxon>
        <taxon>Insecta</taxon>
        <taxon>Pterygota</taxon>
        <taxon>Neoptera</taxon>
        <taxon>Paraneoptera</taxon>
        <taxon>Psocodea</taxon>
        <taxon>Troctomorpha</taxon>
        <taxon>Phthiraptera</taxon>
        <taxon>Anoplura</taxon>
        <taxon>Polyplacidae</taxon>
        <taxon>Polyplax</taxon>
    </lineage>
</organism>
<evidence type="ECO:0000256" key="2">
    <source>
        <dbReference type="ARBA" id="ARBA00022692"/>
    </source>
</evidence>